<dbReference type="GO" id="GO:0005737">
    <property type="term" value="C:cytoplasm"/>
    <property type="evidence" value="ECO:0007669"/>
    <property type="project" value="UniProtKB-ARBA"/>
</dbReference>
<evidence type="ECO:0000256" key="7">
    <source>
        <dbReference type="ARBA" id="ARBA00046740"/>
    </source>
</evidence>
<dbReference type="InterPro" id="IPR047863">
    <property type="entry name" value="Ribosomal_uS8_CS"/>
</dbReference>
<evidence type="ECO:0000256" key="3">
    <source>
        <dbReference type="ARBA" id="ARBA00022884"/>
    </source>
</evidence>
<dbReference type="InterPro" id="IPR035987">
    <property type="entry name" value="Ribosomal_uS8_sf"/>
</dbReference>
<dbReference type="GO" id="GO:0006412">
    <property type="term" value="P:translation"/>
    <property type="evidence" value="ECO:0007669"/>
    <property type="project" value="UniProtKB-UniRule"/>
</dbReference>
<dbReference type="InterPro" id="IPR000630">
    <property type="entry name" value="Ribosomal_uS8"/>
</dbReference>
<dbReference type="EMBL" id="CP058554">
    <property type="protein sequence ID" value="QMV75438.1"/>
    <property type="molecule type" value="Genomic_DNA"/>
</dbReference>
<evidence type="ECO:0000256" key="6">
    <source>
        <dbReference type="ARBA" id="ARBA00035258"/>
    </source>
</evidence>
<name>A0A7G5EN63_9BURK</name>
<evidence type="ECO:0000256" key="2">
    <source>
        <dbReference type="ARBA" id="ARBA00022730"/>
    </source>
</evidence>
<evidence type="ECO:0000256" key="1">
    <source>
        <dbReference type="ARBA" id="ARBA00006471"/>
    </source>
</evidence>
<dbReference type="PANTHER" id="PTHR11758">
    <property type="entry name" value="40S RIBOSOMAL PROTEIN S15A"/>
    <property type="match status" value="1"/>
</dbReference>
<evidence type="ECO:0000256" key="5">
    <source>
        <dbReference type="ARBA" id="ARBA00023274"/>
    </source>
</evidence>
<dbReference type="HAMAP" id="MF_01302_B">
    <property type="entry name" value="Ribosomal_uS8_B"/>
    <property type="match status" value="1"/>
</dbReference>
<accession>A0A7G5EN63</accession>
<keyword evidence="2 8" id="KW-0699">rRNA-binding</keyword>
<evidence type="ECO:0000313" key="11">
    <source>
        <dbReference type="Proteomes" id="UP000515240"/>
    </source>
</evidence>
<dbReference type="RefSeq" id="WP_182325691.1">
    <property type="nucleotide sequence ID" value="NZ_CP058554.1"/>
</dbReference>
<comment type="subunit">
    <text evidence="7 8">Part of the 30S ribosomal subunit. Contacts proteins S5 and S12.</text>
</comment>
<sequence>MSMSDPIADLLTRIRNAQMVSKAVVLVPSSKVKVAIAQVLKDEGYIDGFEVKTEDGKSELAITLKYYAGRPVIERIERVSRPGLRVYKGYTAIPQVQNGLGVAIVTTPKGVMTDRKARAAGVGGEVLCYVA</sequence>
<proteinExistence type="inferred from homology"/>
<dbReference type="GO" id="GO:0003735">
    <property type="term" value="F:structural constituent of ribosome"/>
    <property type="evidence" value="ECO:0007669"/>
    <property type="project" value="InterPro"/>
</dbReference>
<dbReference type="Proteomes" id="UP000515240">
    <property type="component" value="Chromosome"/>
</dbReference>
<dbReference type="SUPFAM" id="SSF56047">
    <property type="entry name" value="Ribosomal protein S8"/>
    <property type="match status" value="1"/>
</dbReference>
<dbReference type="FunFam" id="3.30.1490.10:FF:000001">
    <property type="entry name" value="30S ribosomal protein S8"/>
    <property type="match status" value="1"/>
</dbReference>
<dbReference type="NCBIfam" id="NF001109">
    <property type="entry name" value="PRK00136.1"/>
    <property type="match status" value="1"/>
</dbReference>
<dbReference type="AlphaFoldDB" id="A0A7G5EN63"/>
<dbReference type="KEGG" id="cpis:HS961_22840"/>
<keyword evidence="11" id="KW-1185">Reference proteome</keyword>
<comment type="similarity">
    <text evidence="1 8 9">Belongs to the universal ribosomal protein uS8 family.</text>
</comment>
<dbReference type="FunFam" id="3.30.1370.30:FF:000002">
    <property type="entry name" value="30S ribosomal protein S8"/>
    <property type="match status" value="1"/>
</dbReference>
<dbReference type="Gene3D" id="3.30.1490.10">
    <property type="match status" value="1"/>
</dbReference>
<dbReference type="GO" id="GO:1990904">
    <property type="term" value="C:ribonucleoprotein complex"/>
    <property type="evidence" value="ECO:0007669"/>
    <property type="project" value="UniProtKB-KW"/>
</dbReference>
<evidence type="ECO:0000256" key="4">
    <source>
        <dbReference type="ARBA" id="ARBA00022980"/>
    </source>
</evidence>
<keyword evidence="4 8" id="KW-0689">Ribosomal protein</keyword>
<dbReference type="GO" id="GO:0019843">
    <property type="term" value="F:rRNA binding"/>
    <property type="evidence" value="ECO:0007669"/>
    <property type="project" value="UniProtKB-UniRule"/>
</dbReference>
<evidence type="ECO:0000256" key="8">
    <source>
        <dbReference type="HAMAP-Rule" id="MF_01302"/>
    </source>
</evidence>
<reference evidence="10 11" key="1">
    <citation type="journal article" date="2020" name="G3 (Bethesda)">
        <title>CeMbio - The Caenorhabditis elegans Microbiome Resource.</title>
        <authorList>
            <person name="Dirksen P."/>
            <person name="Assie A."/>
            <person name="Zimmermann J."/>
            <person name="Zhang F."/>
            <person name="Tietje A.M."/>
            <person name="Marsh S.A."/>
            <person name="Felix M.A."/>
            <person name="Shapira M."/>
            <person name="Kaleta C."/>
            <person name="Schulenburg H."/>
            <person name="Samuel B."/>
        </authorList>
    </citation>
    <scope>NUCLEOTIDE SEQUENCE [LARGE SCALE GENOMIC DNA]</scope>
    <source>
        <strain evidence="10 11">BIGb0172</strain>
    </source>
</reference>
<evidence type="ECO:0000256" key="9">
    <source>
        <dbReference type="RuleBase" id="RU003660"/>
    </source>
</evidence>
<evidence type="ECO:0000313" key="10">
    <source>
        <dbReference type="EMBL" id="QMV75438.1"/>
    </source>
</evidence>
<dbReference type="Pfam" id="PF00410">
    <property type="entry name" value="Ribosomal_S8"/>
    <property type="match status" value="1"/>
</dbReference>
<protein>
    <recommendedName>
        <fullName evidence="6 8">Small ribosomal subunit protein uS8</fullName>
    </recommendedName>
</protein>
<comment type="function">
    <text evidence="8">One of the primary rRNA binding proteins, it binds directly to 16S rRNA central domain where it helps coordinate assembly of the platform of the 30S subunit.</text>
</comment>
<dbReference type="Gene3D" id="3.30.1370.30">
    <property type="match status" value="1"/>
</dbReference>
<gene>
    <name evidence="8 10" type="primary">rpsH</name>
    <name evidence="10" type="ORF">HS961_22840</name>
</gene>
<dbReference type="PROSITE" id="PS00053">
    <property type="entry name" value="RIBOSOMAL_S8"/>
    <property type="match status" value="1"/>
</dbReference>
<organism evidence="10 11">
    <name type="scientific">Comamonas piscis</name>
    <dbReference type="NCBI Taxonomy" id="1562974"/>
    <lineage>
        <taxon>Bacteria</taxon>
        <taxon>Pseudomonadati</taxon>
        <taxon>Pseudomonadota</taxon>
        <taxon>Betaproteobacteria</taxon>
        <taxon>Burkholderiales</taxon>
        <taxon>Comamonadaceae</taxon>
        <taxon>Comamonas</taxon>
    </lineage>
</organism>
<dbReference type="GO" id="GO:0005840">
    <property type="term" value="C:ribosome"/>
    <property type="evidence" value="ECO:0007669"/>
    <property type="project" value="UniProtKB-KW"/>
</dbReference>
<keyword evidence="3 8" id="KW-0694">RNA-binding</keyword>
<keyword evidence="5 8" id="KW-0687">Ribonucleoprotein</keyword>